<feature type="domain" description="MrpA C-terminal/MbhE" evidence="10">
    <location>
        <begin position="126"/>
        <end position="179"/>
    </location>
</feature>
<accession>A0A062U781</accession>
<dbReference type="GO" id="GO:0005886">
    <property type="term" value="C:plasma membrane"/>
    <property type="evidence" value="ECO:0007669"/>
    <property type="project" value="UniProtKB-SubCell"/>
</dbReference>
<comment type="subcellular location">
    <subcellularLocation>
        <location evidence="1">Cell membrane</location>
        <topology evidence="1">Multi-pass membrane protein</topology>
    </subcellularLocation>
</comment>
<reference evidence="11 12" key="1">
    <citation type="journal article" date="2014" name="Antonie Van Leeuwenhoek">
        <title>Hyphomonas beringensis sp. nov. and Hyphomonas chukchiensis sp. nov., isolated from surface seawater of the Bering Sea and Chukchi Sea.</title>
        <authorList>
            <person name="Li C."/>
            <person name="Lai Q."/>
            <person name="Li G."/>
            <person name="Dong C."/>
            <person name="Wang J."/>
            <person name="Liao Y."/>
            <person name="Shao Z."/>
        </authorList>
    </citation>
    <scope>NUCLEOTIDE SEQUENCE [LARGE SCALE GENOMIC DNA]</scope>
    <source>
        <strain evidence="11 12">25B14_1</strain>
    </source>
</reference>
<evidence type="ECO:0000256" key="8">
    <source>
        <dbReference type="SAM" id="Phobius"/>
    </source>
</evidence>
<keyword evidence="2" id="KW-0813">Transport</keyword>
<evidence type="ECO:0000313" key="12">
    <source>
        <dbReference type="Proteomes" id="UP000027037"/>
    </source>
</evidence>
<evidence type="ECO:0000256" key="5">
    <source>
        <dbReference type="ARBA" id="ARBA00022989"/>
    </source>
</evidence>
<keyword evidence="12" id="KW-1185">Reference proteome</keyword>
<dbReference type="RefSeq" id="WP_081811426.1">
    <property type="nucleotide sequence ID" value="NZ_AWFF01000065.1"/>
</dbReference>
<evidence type="ECO:0000313" key="11">
    <source>
        <dbReference type="EMBL" id="KCZ52499.1"/>
    </source>
</evidence>
<organism evidence="11 12">
    <name type="scientific">Hyphomonas beringensis</name>
    <dbReference type="NCBI Taxonomy" id="1280946"/>
    <lineage>
        <taxon>Bacteria</taxon>
        <taxon>Pseudomonadati</taxon>
        <taxon>Pseudomonadota</taxon>
        <taxon>Alphaproteobacteria</taxon>
        <taxon>Hyphomonadales</taxon>
        <taxon>Hyphomonadaceae</taxon>
        <taxon>Hyphomonas</taxon>
    </lineage>
</organism>
<dbReference type="PATRIC" id="fig|1280946.3.peg.2906"/>
<feature type="transmembrane region" description="Helical" evidence="8">
    <location>
        <begin position="35"/>
        <end position="55"/>
    </location>
</feature>
<feature type="region of interest" description="Disordered" evidence="7">
    <location>
        <begin position="190"/>
        <end position="214"/>
    </location>
</feature>
<dbReference type="Pfam" id="PF20501">
    <property type="entry name" value="MbhE"/>
    <property type="match status" value="1"/>
</dbReference>
<feature type="transmembrane region" description="Helical" evidence="8">
    <location>
        <begin position="61"/>
        <end position="84"/>
    </location>
</feature>
<dbReference type="AlphaFoldDB" id="A0A062U781"/>
<protein>
    <submittedName>
        <fullName evidence="11">Uncharacterized protein</fullName>
    </submittedName>
</protein>
<dbReference type="eggNOG" id="COG2111">
    <property type="taxonomic scope" value="Bacteria"/>
</dbReference>
<keyword evidence="4 8" id="KW-0812">Transmembrane</keyword>
<dbReference type="PANTHER" id="PTHR43373">
    <property type="entry name" value="NA(+)/H(+) ANTIPORTER SUBUNIT"/>
    <property type="match status" value="1"/>
</dbReference>
<evidence type="ECO:0000256" key="4">
    <source>
        <dbReference type="ARBA" id="ARBA00022692"/>
    </source>
</evidence>
<evidence type="ECO:0000259" key="10">
    <source>
        <dbReference type="Pfam" id="PF20501"/>
    </source>
</evidence>
<dbReference type="Pfam" id="PF13244">
    <property type="entry name" value="MbhD"/>
    <property type="match status" value="1"/>
</dbReference>
<comment type="caution">
    <text evidence="11">The sequence shown here is derived from an EMBL/GenBank/DDBJ whole genome shotgun (WGS) entry which is preliminary data.</text>
</comment>
<dbReference type="EMBL" id="AWFF01000065">
    <property type="protein sequence ID" value="KCZ52499.1"/>
    <property type="molecule type" value="Genomic_DNA"/>
</dbReference>
<feature type="domain" description="MrpA C-terminal/MbhD" evidence="9">
    <location>
        <begin position="21"/>
        <end position="83"/>
    </location>
</feature>
<evidence type="ECO:0000259" key="9">
    <source>
        <dbReference type="Pfam" id="PF13244"/>
    </source>
</evidence>
<evidence type="ECO:0000256" key="2">
    <source>
        <dbReference type="ARBA" id="ARBA00022448"/>
    </source>
</evidence>
<dbReference type="NCBIfam" id="NF009159">
    <property type="entry name" value="PRK12504.1"/>
    <property type="match status" value="1"/>
</dbReference>
<proteinExistence type="predicted"/>
<gene>
    <name evidence="11" type="ORF">HY29_04235</name>
</gene>
<feature type="transmembrane region" description="Helical" evidence="8">
    <location>
        <begin position="12"/>
        <end position="30"/>
    </location>
</feature>
<dbReference type="STRING" id="1280946.HY29_04235"/>
<sequence length="214" mass="22639">MDEVMDVNIGMEMVNIVLLGMLFIVGIAIARMRSLFGIVMLSGIYSLVSAAWYVAVDAVDVAFTEAAVGAGMSTAVLLGAMLLTSRTAKPEKPLKHLGPFLVCIVTGILLIYATVDLPGFGDPNSPVNTGVGLTYLQINWHDTGIPNVVTPVLGSYRGFDTLGETTVVFVAGLAVALLLGFGERSLAETIRKEDKAPPPLPKDDATSNEKEGKE</sequence>
<name>A0A062U781_9PROT</name>
<evidence type="ECO:0000256" key="6">
    <source>
        <dbReference type="ARBA" id="ARBA00023136"/>
    </source>
</evidence>
<feature type="transmembrane region" description="Helical" evidence="8">
    <location>
        <begin position="165"/>
        <end position="182"/>
    </location>
</feature>
<keyword evidence="3" id="KW-1003">Cell membrane</keyword>
<dbReference type="InterPro" id="IPR025383">
    <property type="entry name" value="MrpA_C/MbhD"/>
</dbReference>
<evidence type="ECO:0000256" key="1">
    <source>
        <dbReference type="ARBA" id="ARBA00004651"/>
    </source>
</evidence>
<dbReference type="InterPro" id="IPR046806">
    <property type="entry name" value="MrpA_C/MbhE"/>
</dbReference>
<keyword evidence="5 8" id="KW-1133">Transmembrane helix</keyword>
<evidence type="ECO:0000256" key="3">
    <source>
        <dbReference type="ARBA" id="ARBA00022475"/>
    </source>
</evidence>
<dbReference type="PANTHER" id="PTHR43373:SF1">
    <property type="entry name" value="NA(+)_H(+) ANTIPORTER SUBUNIT A"/>
    <property type="match status" value="1"/>
</dbReference>
<dbReference type="InterPro" id="IPR050616">
    <property type="entry name" value="CPA3_Na-H_Antiporter_A"/>
</dbReference>
<keyword evidence="6 8" id="KW-0472">Membrane</keyword>
<dbReference type="Proteomes" id="UP000027037">
    <property type="component" value="Unassembled WGS sequence"/>
</dbReference>
<feature type="transmembrane region" description="Helical" evidence="8">
    <location>
        <begin position="96"/>
        <end position="115"/>
    </location>
</feature>
<evidence type="ECO:0000256" key="7">
    <source>
        <dbReference type="SAM" id="MobiDB-lite"/>
    </source>
</evidence>